<evidence type="ECO:0000313" key="9">
    <source>
        <dbReference type="EMBL" id="VGO19347.1"/>
    </source>
</evidence>
<comment type="function">
    <text evidence="1">Alpha-L-fucosidase is responsible for hydrolyzing the alpha-1,6-linked fucose joined to the reducing-end N-acetylglucosamine of the carbohydrate moieties of glycoproteins.</text>
</comment>
<sequence length="496" mass="56210">MSGKRVKLALSGLVALFGINVLAAQFEPTWESLAEAPVPEWWDQGKFGIFIHWGPYSVAGYKDGHRGYAEAITADMYKRPERYTDFMIEKFGATMPEFGYKDMVPMFTAKNWDPVAWAKLFKDAGATYVIPTGEHHDGFVLWDSELTPWTATKKGPKRDLIGDLGKAVRAEGMKYGISYHRERHPDRFTRETGLIDEEIKRMPEAASLYGPFEYDDAFIADYVARWKEAETKYQPDFLWIDDVPFLREDGPQVAKFETAFKEMIADYLNTAQKWGKQVYFNNKGKTINWPKGVGCVEADNLQLDAIGPRWQNPATLGTSYAYMENEEINELYKTPAELIHLLCDVVSKNGNLLLNIGPKADGTIPEGMQTRLLAMGEWLKVNGEAIYGSKPWKTYGEWSGELIEDEAGVVHTSHSMYIHEKEFRFTAKEDVIFIIAFQPLEQDVVLVSFKGFDQDIKSISLLGSDITVEWDMTSAGLKLSANDAPFRLAAVYKLEL</sequence>
<evidence type="ECO:0000259" key="8">
    <source>
        <dbReference type="Pfam" id="PF01120"/>
    </source>
</evidence>
<dbReference type="InterPro" id="IPR000933">
    <property type="entry name" value="Glyco_hydro_29"/>
</dbReference>
<proteinExistence type="inferred from homology"/>
<name>A0A6C2UIR7_9BACT</name>
<keyword evidence="10" id="KW-1185">Reference proteome</keyword>
<keyword evidence="6" id="KW-0326">Glycosidase</keyword>
<dbReference type="PANTHER" id="PTHR10030:SF37">
    <property type="entry name" value="ALPHA-L-FUCOSIDASE-RELATED"/>
    <property type="match status" value="1"/>
</dbReference>
<evidence type="ECO:0000256" key="7">
    <source>
        <dbReference type="SAM" id="SignalP"/>
    </source>
</evidence>
<evidence type="ECO:0000313" key="10">
    <source>
        <dbReference type="Proteomes" id="UP000346198"/>
    </source>
</evidence>
<feature type="domain" description="Glycoside hydrolase family 29 N-terminal" evidence="8">
    <location>
        <begin position="23"/>
        <end position="384"/>
    </location>
</feature>
<dbReference type="AlphaFoldDB" id="A0A6C2UIR7"/>
<reference evidence="9 10" key="1">
    <citation type="submission" date="2019-04" db="EMBL/GenBank/DDBJ databases">
        <authorList>
            <person name="Van Vliet M D."/>
        </authorList>
    </citation>
    <scope>NUCLEOTIDE SEQUENCE [LARGE SCALE GENOMIC DNA]</scope>
    <source>
        <strain evidence="9 10">F21</strain>
    </source>
</reference>
<dbReference type="PANTHER" id="PTHR10030">
    <property type="entry name" value="ALPHA-L-FUCOSIDASE"/>
    <property type="match status" value="1"/>
</dbReference>
<dbReference type="GO" id="GO:0006004">
    <property type="term" value="P:fucose metabolic process"/>
    <property type="evidence" value="ECO:0007669"/>
    <property type="project" value="InterPro"/>
</dbReference>
<protein>
    <recommendedName>
        <fullName evidence="3">alpha-L-fucosidase</fullName>
        <ecNumber evidence="3">3.2.1.51</ecNumber>
    </recommendedName>
</protein>
<accession>A0A6C2UIR7</accession>
<comment type="similarity">
    <text evidence="2">Belongs to the glycosyl hydrolase 29 family.</text>
</comment>
<dbReference type="InterPro" id="IPR057739">
    <property type="entry name" value="Glyco_hydro_29_N"/>
</dbReference>
<keyword evidence="5" id="KW-0378">Hydrolase</keyword>
<evidence type="ECO:0000256" key="4">
    <source>
        <dbReference type="ARBA" id="ARBA00022729"/>
    </source>
</evidence>
<dbReference type="GO" id="GO:0016139">
    <property type="term" value="P:glycoside catabolic process"/>
    <property type="evidence" value="ECO:0007669"/>
    <property type="project" value="TreeGrafter"/>
</dbReference>
<dbReference type="InterPro" id="IPR017853">
    <property type="entry name" value="GH"/>
</dbReference>
<dbReference type="InterPro" id="IPR013780">
    <property type="entry name" value="Glyco_hydro_b"/>
</dbReference>
<dbReference type="Gene3D" id="2.60.40.1180">
    <property type="entry name" value="Golgi alpha-mannosidase II"/>
    <property type="match status" value="1"/>
</dbReference>
<feature type="chain" id="PRO_5025618603" description="alpha-L-fucosidase" evidence="7">
    <location>
        <begin position="24"/>
        <end position="496"/>
    </location>
</feature>
<dbReference type="GO" id="GO:0005764">
    <property type="term" value="C:lysosome"/>
    <property type="evidence" value="ECO:0007669"/>
    <property type="project" value="TreeGrafter"/>
</dbReference>
<dbReference type="SMART" id="SM00812">
    <property type="entry name" value="Alpha_L_fucos"/>
    <property type="match status" value="1"/>
</dbReference>
<feature type="signal peptide" evidence="7">
    <location>
        <begin position="1"/>
        <end position="23"/>
    </location>
</feature>
<dbReference type="Proteomes" id="UP000346198">
    <property type="component" value="Unassembled WGS sequence"/>
</dbReference>
<keyword evidence="4 7" id="KW-0732">Signal</keyword>
<dbReference type="GO" id="GO:0004560">
    <property type="term" value="F:alpha-L-fucosidase activity"/>
    <property type="evidence" value="ECO:0007669"/>
    <property type="project" value="InterPro"/>
</dbReference>
<dbReference type="SUPFAM" id="SSF51445">
    <property type="entry name" value="(Trans)glycosidases"/>
    <property type="match status" value="1"/>
</dbReference>
<dbReference type="EC" id="3.2.1.51" evidence="3"/>
<dbReference type="Pfam" id="PF01120">
    <property type="entry name" value="Alpha_L_fucos"/>
    <property type="match status" value="1"/>
</dbReference>
<dbReference type="InterPro" id="IPR016286">
    <property type="entry name" value="FUC_metazoa-typ"/>
</dbReference>
<evidence type="ECO:0000256" key="1">
    <source>
        <dbReference type="ARBA" id="ARBA00004071"/>
    </source>
</evidence>
<organism evidence="9 10">
    <name type="scientific">Pontiella sulfatireligans</name>
    <dbReference type="NCBI Taxonomy" id="2750658"/>
    <lineage>
        <taxon>Bacteria</taxon>
        <taxon>Pseudomonadati</taxon>
        <taxon>Kiritimatiellota</taxon>
        <taxon>Kiritimatiellia</taxon>
        <taxon>Kiritimatiellales</taxon>
        <taxon>Pontiellaceae</taxon>
        <taxon>Pontiella</taxon>
    </lineage>
</organism>
<dbReference type="RefSeq" id="WP_168433070.1">
    <property type="nucleotide sequence ID" value="NZ_CAAHFH010000001.1"/>
</dbReference>
<gene>
    <name evidence="9" type="ORF">SCARR_01405</name>
</gene>
<dbReference type="EMBL" id="CAAHFH010000001">
    <property type="protein sequence ID" value="VGO19347.1"/>
    <property type="molecule type" value="Genomic_DNA"/>
</dbReference>
<evidence type="ECO:0000256" key="6">
    <source>
        <dbReference type="ARBA" id="ARBA00023295"/>
    </source>
</evidence>
<evidence type="ECO:0000256" key="2">
    <source>
        <dbReference type="ARBA" id="ARBA00007951"/>
    </source>
</evidence>
<dbReference type="Gene3D" id="3.20.20.80">
    <property type="entry name" value="Glycosidases"/>
    <property type="match status" value="1"/>
</dbReference>
<dbReference type="PRINTS" id="PR00741">
    <property type="entry name" value="GLHYDRLASE29"/>
</dbReference>
<evidence type="ECO:0000256" key="5">
    <source>
        <dbReference type="ARBA" id="ARBA00022801"/>
    </source>
</evidence>
<evidence type="ECO:0000256" key="3">
    <source>
        <dbReference type="ARBA" id="ARBA00012662"/>
    </source>
</evidence>